<comment type="caution">
    <text evidence="3">The sequence shown here is derived from an EMBL/GenBank/DDBJ whole genome shotgun (WGS) entry which is preliminary data.</text>
</comment>
<dbReference type="PANTHER" id="PTHR31973:SF187">
    <property type="entry name" value="MUTATOR TRANSPOSASE MUDRA PROTEIN"/>
    <property type="match status" value="1"/>
</dbReference>
<proteinExistence type="predicted"/>
<dbReference type="PANTHER" id="PTHR31973">
    <property type="entry name" value="POLYPROTEIN, PUTATIVE-RELATED"/>
    <property type="match status" value="1"/>
</dbReference>
<dbReference type="EMBL" id="JAZDWU010000003">
    <property type="protein sequence ID" value="KAL0008842.1"/>
    <property type="molecule type" value="Genomic_DNA"/>
</dbReference>
<gene>
    <name evidence="3" type="ORF">SO802_010344</name>
</gene>
<reference evidence="3 4" key="1">
    <citation type="submission" date="2024-01" db="EMBL/GenBank/DDBJ databases">
        <title>A telomere-to-telomere, gap-free genome of sweet tea (Lithocarpus litseifolius).</title>
        <authorList>
            <person name="Zhou J."/>
        </authorList>
    </citation>
    <scope>NUCLEOTIDE SEQUENCE [LARGE SCALE GENOMIC DNA]</scope>
    <source>
        <strain evidence="3">Zhou-2022a</strain>
        <tissue evidence="3">Leaf</tissue>
    </source>
</reference>
<evidence type="ECO:0000256" key="1">
    <source>
        <dbReference type="SAM" id="MobiDB-lite"/>
    </source>
</evidence>
<dbReference type="AlphaFoldDB" id="A0AAW2DE00"/>
<organism evidence="3 4">
    <name type="scientific">Lithocarpus litseifolius</name>
    <dbReference type="NCBI Taxonomy" id="425828"/>
    <lineage>
        <taxon>Eukaryota</taxon>
        <taxon>Viridiplantae</taxon>
        <taxon>Streptophyta</taxon>
        <taxon>Embryophyta</taxon>
        <taxon>Tracheophyta</taxon>
        <taxon>Spermatophyta</taxon>
        <taxon>Magnoliopsida</taxon>
        <taxon>eudicotyledons</taxon>
        <taxon>Gunneridae</taxon>
        <taxon>Pentapetalae</taxon>
        <taxon>rosids</taxon>
        <taxon>fabids</taxon>
        <taxon>Fagales</taxon>
        <taxon>Fagaceae</taxon>
        <taxon>Lithocarpus</taxon>
    </lineage>
</organism>
<keyword evidence="4" id="KW-1185">Reference proteome</keyword>
<feature type="domain" description="PB1-like" evidence="2">
    <location>
        <begin position="7"/>
        <end position="103"/>
    </location>
</feature>
<evidence type="ECO:0000313" key="3">
    <source>
        <dbReference type="EMBL" id="KAL0008842.1"/>
    </source>
</evidence>
<dbReference type="Pfam" id="PF26130">
    <property type="entry name" value="PB1-like"/>
    <property type="match status" value="1"/>
</dbReference>
<evidence type="ECO:0000313" key="4">
    <source>
        <dbReference type="Proteomes" id="UP001459277"/>
    </source>
</evidence>
<name>A0AAW2DE00_9ROSI</name>
<dbReference type="InterPro" id="IPR058594">
    <property type="entry name" value="PB1-like_dom_pln"/>
</dbReference>
<sequence length="649" mass="74356">MQIVDLKLTVEINYGGKFVLNPNLEYIGGNIAYEDVDPNCLSFFEIQGLCEKYGAPRTSTYHYLVPRGNLEKGLRKITRDAEVLYMCEIHIAWPINKLVLYVEGGEQPLAVEVLVQNVDGMEGEVVEGGNVEYEDNGDVSDVNEEVNMDGVGNEVLETKQKDNLDFDWLEEGLEGLDFNDDDDTESLVGSNDDEPATGSIEKNEKEKISVYCKNKCGWRCDASKVSGELTFQIKTWIPECTCPRTLQNSQVTLAYFARKYMQDFSKNPNWTIEGVKHYVKDKLEVDISVSQVYRSKRKAIDLIIGDEQLQYGKLEDYTEMIRLNDVGSRVILPTKMENENSQPIFRRVYIRYNALKIGFLGGCRPIIGLDGCHLKGRFGGQILDAIARDGNDNIFPVALVVVEQANKDSWGLIPAIKVLFPTVEHRCCVKHIYNNFKVDHKGFELKDALWRCAGATTIKEFEKRMQELKDLDPKAWEYLVDINRAQWSKSHFTCKALSDYLANNLSESFNSMILKARDKPILAMLEWIRVRLMTNLYKKKKKERFMYEVDNDCERHVVNLTNGTCNYRIWDLTGLLCKHGITAIFKNLEKVEDYVHPCFLRETYLQTYQEIIQPMPGQSEWVQTGHAASVAPYVYKPPSRPPKLRKKAP</sequence>
<evidence type="ECO:0000259" key="2">
    <source>
        <dbReference type="Pfam" id="PF26130"/>
    </source>
</evidence>
<accession>A0AAW2DE00</accession>
<protein>
    <recommendedName>
        <fullName evidence="2">PB1-like domain-containing protein</fullName>
    </recommendedName>
</protein>
<dbReference type="Proteomes" id="UP001459277">
    <property type="component" value="Unassembled WGS sequence"/>
</dbReference>
<feature type="region of interest" description="Disordered" evidence="1">
    <location>
        <begin position="179"/>
        <end position="201"/>
    </location>
</feature>
<feature type="compositionally biased region" description="Acidic residues" evidence="1">
    <location>
        <begin position="179"/>
        <end position="195"/>
    </location>
</feature>